<dbReference type="Proteomes" id="UP000234275">
    <property type="component" value="Unassembled WGS sequence"/>
</dbReference>
<protein>
    <recommendedName>
        <fullName evidence="5">Integral membrane protein</fullName>
    </recommendedName>
</protein>
<dbReference type="RefSeq" id="XP_024700591.1">
    <property type="nucleotide sequence ID" value="XM_024850078.1"/>
</dbReference>
<dbReference type="PANTHER" id="PTHR31410">
    <property type="entry name" value="TRANSMEMBRANE PROTEIN 246"/>
    <property type="match status" value="1"/>
</dbReference>
<dbReference type="GO" id="GO:0006506">
    <property type="term" value="P:GPI anchor biosynthetic process"/>
    <property type="evidence" value="ECO:0007669"/>
    <property type="project" value="InterPro"/>
</dbReference>
<feature type="transmembrane region" description="Helical" evidence="1">
    <location>
        <begin position="251"/>
        <end position="271"/>
    </location>
</feature>
<dbReference type="OrthoDB" id="2016523at2759"/>
<dbReference type="CDD" id="cd22189">
    <property type="entry name" value="PGAP4-like_fungal"/>
    <property type="match status" value="1"/>
</dbReference>
<dbReference type="InterPro" id="IPR029675">
    <property type="entry name" value="PGAP4"/>
</dbReference>
<feature type="chain" id="PRO_5014169758" description="Integral membrane protein" evidence="2">
    <location>
        <begin position="32"/>
        <end position="432"/>
    </location>
</feature>
<sequence length="432" mass="49780">MGFLNKKQRLSLASFSLLYLLLLILCRFNSARDPGSAFFQPKVGYRPQYSLQRIEDSLRFLSTLNQSAELSALPARNRSAPIRNVDVCVGIVTVKRPLQQNLDTTIGSILDHLTPDQRSTLAVQVLFALTNTTDHPDYQQPWVPNAVDRILTYEDFGKQQKTLRRLEKTGNIKKKSLIDYRLSLQSCYEDTDAKWLMMLEDDVLAHQSWYSQTMESIRRIDEWKRAGLLNDWLYLRLFYTEKFLGWNSEHWLSYLGWSVAVVSLVASMGLYVRRKTRASQHLLSNQFLAVICFVCVPLMIGLYFMSGRVTMRPMKPGIHLMNRNGCCSQALVFPRAPIPDLIDRLEEMEDARQPKAVDTVIERLGNEQFYDRLAISPPLMQHVGAASYKEDKKKWKGEYAVRGAHGVWSMEFERAYSQGLPLDGVTEAFWFQ</sequence>
<dbReference type="GO" id="GO:0016757">
    <property type="term" value="F:glycosyltransferase activity"/>
    <property type="evidence" value="ECO:0007669"/>
    <property type="project" value="InterPro"/>
</dbReference>
<name>A0A2I2FXC0_9EURO</name>
<dbReference type="VEuPathDB" id="FungiDB:P170DRAFT_440427"/>
<keyword evidence="2" id="KW-0732">Signal</keyword>
<reference evidence="3 4" key="1">
    <citation type="submission" date="2016-12" db="EMBL/GenBank/DDBJ databases">
        <title>The genomes of Aspergillus section Nigri reveals drivers in fungal speciation.</title>
        <authorList>
            <consortium name="DOE Joint Genome Institute"/>
            <person name="Vesth T.C."/>
            <person name="Nybo J."/>
            <person name="Theobald S."/>
            <person name="Brandl J."/>
            <person name="Frisvad J.C."/>
            <person name="Nielsen K.F."/>
            <person name="Lyhne E.K."/>
            <person name="Kogle M.E."/>
            <person name="Kuo A."/>
            <person name="Riley R."/>
            <person name="Clum A."/>
            <person name="Nolan M."/>
            <person name="Lipzen A."/>
            <person name="Salamov A."/>
            <person name="Henrissat B."/>
            <person name="Wiebenga A."/>
            <person name="De Vries R.P."/>
            <person name="Grigoriev I.V."/>
            <person name="Mortensen U.H."/>
            <person name="Andersen M.R."/>
            <person name="Baker S.E."/>
        </authorList>
    </citation>
    <scope>NUCLEOTIDE SEQUENCE [LARGE SCALE GENOMIC DNA]</scope>
    <source>
        <strain evidence="3 4">IBT 23096</strain>
    </source>
</reference>
<gene>
    <name evidence="3" type="ORF">P170DRAFT_440427</name>
</gene>
<dbReference type="AlphaFoldDB" id="A0A2I2FXC0"/>
<dbReference type="PANTHER" id="PTHR31410:SF1">
    <property type="entry name" value="POST-GPI ATTACHMENT TO PROTEINS FACTOR 4"/>
    <property type="match status" value="1"/>
</dbReference>
<evidence type="ECO:0000313" key="3">
    <source>
        <dbReference type="EMBL" id="PLB45289.1"/>
    </source>
</evidence>
<dbReference type="EMBL" id="MSFO01000008">
    <property type="protein sequence ID" value="PLB45289.1"/>
    <property type="molecule type" value="Genomic_DNA"/>
</dbReference>
<evidence type="ECO:0000313" key="4">
    <source>
        <dbReference type="Proteomes" id="UP000234275"/>
    </source>
</evidence>
<evidence type="ECO:0000256" key="1">
    <source>
        <dbReference type="SAM" id="Phobius"/>
    </source>
</evidence>
<keyword evidence="1" id="KW-0472">Membrane</keyword>
<organism evidence="3 4">
    <name type="scientific">Aspergillus steynii IBT 23096</name>
    <dbReference type="NCBI Taxonomy" id="1392250"/>
    <lineage>
        <taxon>Eukaryota</taxon>
        <taxon>Fungi</taxon>
        <taxon>Dikarya</taxon>
        <taxon>Ascomycota</taxon>
        <taxon>Pezizomycotina</taxon>
        <taxon>Eurotiomycetes</taxon>
        <taxon>Eurotiomycetidae</taxon>
        <taxon>Eurotiales</taxon>
        <taxon>Aspergillaceae</taxon>
        <taxon>Aspergillus</taxon>
        <taxon>Aspergillus subgen. Circumdati</taxon>
    </lineage>
</organism>
<keyword evidence="1" id="KW-0812">Transmembrane</keyword>
<comment type="caution">
    <text evidence="3">The sequence shown here is derived from an EMBL/GenBank/DDBJ whole genome shotgun (WGS) entry which is preliminary data.</text>
</comment>
<dbReference type="GO" id="GO:0000139">
    <property type="term" value="C:Golgi membrane"/>
    <property type="evidence" value="ECO:0007669"/>
    <property type="project" value="InterPro"/>
</dbReference>
<keyword evidence="4" id="KW-1185">Reference proteome</keyword>
<evidence type="ECO:0008006" key="5">
    <source>
        <dbReference type="Google" id="ProtNLM"/>
    </source>
</evidence>
<evidence type="ECO:0000256" key="2">
    <source>
        <dbReference type="SAM" id="SignalP"/>
    </source>
</evidence>
<proteinExistence type="predicted"/>
<feature type="signal peptide" evidence="2">
    <location>
        <begin position="1"/>
        <end position="31"/>
    </location>
</feature>
<feature type="transmembrane region" description="Helical" evidence="1">
    <location>
        <begin position="283"/>
        <end position="305"/>
    </location>
</feature>
<dbReference type="GeneID" id="36557777"/>
<accession>A0A2I2FXC0</accession>
<keyword evidence="1" id="KW-1133">Transmembrane helix</keyword>